<feature type="compositionally biased region" description="Basic and acidic residues" evidence="11">
    <location>
        <begin position="343"/>
        <end position="354"/>
    </location>
</feature>
<dbReference type="EMBL" id="JAKWFO010000005">
    <property type="protein sequence ID" value="KAI9635783.1"/>
    <property type="molecule type" value="Genomic_DNA"/>
</dbReference>
<dbReference type="GO" id="GO:0000407">
    <property type="term" value="C:phagophore assembly site"/>
    <property type="evidence" value="ECO:0007669"/>
    <property type="project" value="TreeGrafter"/>
</dbReference>
<comment type="subcellular location">
    <subcellularLocation>
        <location evidence="1">Cytoplasm</location>
    </subcellularLocation>
</comment>
<evidence type="ECO:0000256" key="3">
    <source>
        <dbReference type="ARBA" id="ARBA00018067"/>
    </source>
</evidence>
<keyword evidence="5" id="KW-0963">Cytoplasm</keyword>
<evidence type="ECO:0000256" key="11">
    <source>
        <dbReference type="SAM" id="MobiDB-lite"/>
    </source>
</evidence>
<evidence type="ECO:0000256" key="8">
    <source>
        <dbReference type="ARBA" id="ARBA00023006"/>
    </source>
</evidence>
<keyword evidence="8" id="KW-0072">Autophagy</keyword>
<sequence length="394" mass="43471">MLSLQTQYWAVRDYLSPVLRESKFKEHGRITPEEFVAAGDFLTDKFPTWQWEKGDASRARDFLPTDKQYLITRNVPCLRRAMAVNYTDADEDAEKLMSFLDEADEAPGPDGKPRSGEDDWVATHIGRASQTDPTINDIPDMSDSPSAPAAADPSGAIANLRLDDRGDEVKEEIIPDMDDIPDMEDEGAGLEEEDDAAVRIVHPSASDIKSTAGQNLLQVRTYDCFISYDKHYQTPRFWLFGYDENKSPLTTTQVFEDVPSDHAFKTMTMEPFPHSGQQLASVHPCKHASVMKKFIDRMDEHQKEGSGSAAGQPAGSTPGKRGSAGGRWGLGGMVRKVTGGSGVKKEEGKEKEVEAEGEGEVRGLQVDFYLVIFLKFIASIVPTIEVDSTTATTL</sequence>
<dbReference type="GO" id="GO:0000045">
    <property type="term" value="P:autophagosome assembly"/>
    <property type="evidence" value="ECO:0007669"/>
    <property type="project" value="TreeGrafter"/>
</dbReference>
<comment type="similarity">
    <text evidence="2">Belongs to the ATG3 family.</text>
</comment>
<feature type="compositionally biased region" description="Low complexity" evidence="11">
    <location>
        <begin position="137"/>
        <end position="154"/>
    </location>
</feature>
<keyword evidence="7" id="KW-0653">Protein transport</keyword>
<protein>
    <recommendedName>
        <fullName evidence="3">Autophagy-related protein 3</fullName>
    </recommendedName>
    <alternativeName>
        <fullName evidence="9 10">Autophagy-related E2-like conjugation enzyme ATG3</fullName>
    </alternativeName>
</protein>
<keyword evidence="13" id="KW-1185">Reference proteome</keyword>
<dbReference type="InterPro" id="IPR007135">
    <property type="entry name" value="Atg3/Atg10"/>
</dbReference>
<dbReference type="GeneID" id="77728712"/>
<dbReference type="PANTHER" id="PTHR12866">
    <property type="entry name" value="UBIQUITIN-LIKE-CONJUGATING ENZYME ATG3"/>
    <property type="match status" value="1"/>
</dbReference>
<evidence type="ECO:0000256" key="7">
    <source>
        <dbReference type="ARBA" id="ARBA00022927"/>
    </source>
</evidence>
<feature type="region of interest" description="Disordered" evidence="11">
    <location>
        <begin position="127"/>
        <end position="189"/>
    </location>
</feature>
<evidence type="ECO:0000256" key="2">
    <source>
        <dbReference type="ARBA" id="ARBA00007683"/>
    </source>
</evidence>
<evidence type="ECO:0000256" key="10">
    <source>
        <dbReference type="ARBA" id="ARBA00033139"/>
    </source>
</evidence>
<organism evidence="12 13">
    <name type="scientific">Dioszegia hungarica</name>
    <dbReference type="NCBI Taxonomy" id="4972"/>
    <lineage>
        <taxon>Eukaryota</taxon>
        <taxon>Fungi</taxon>
        <taxon>Dikarya</taxon>
        <taxon>Basidiomycota</taxon>
        <taxon>Agaricomycotina</taxon>
        <taxon>Tremellomycetes</taxon>
        <taxon>Tremellales</taxon>
        <taxon>Bulleribasidiaceae</taxon>
        <taxon>Dioszegia</taxon>
    </lineage>
</organism>
<dbReference type="AlphaFoldDB" id="A0AA38H7V7"/>
<comment type="caution">
    <text evidence="12">The sequence shown here is derived from an EMBL/GenBank/DDBJ whole genome shotgun (WGS) entry which is preliminary data.</text>
</comment>
<accession>A0AA38H7V7</accession>
<name>A0AA38H7V7_9TREE</name>
<keyword evidence="6" id="KW-0833">Ubl conjugation pathway</keyword>
<feature type="compositionally biased region" description="Basic and acidic residues" evidence="11">
    <location>
        <begin position="161"/>
        <end position="173"/>
    </location>
</feature>
<evidence type="ECO:0000256" key="4">
    <source>
        <dbReference type="ARBA" id="ARBA00022448"/>
    </source>
</evidence>
<dbReference type="GO" id="GO:0005829">
    <property type="term" value="C:cytosol"/>
    <property type="evidence" value="ECO:0007669"/>
    <property type="project" value="TreeGrafter"/>
</dbReference>
<gene>
    <name evidence="12" type="ORF">MKK02DRAFT_36847</name>
</gene>
<feature type="compositionally biased region" description="Gly residues" evidence="11">
    <location>
        <begin position="322"/>
        <end position="332"/>
    </location>
</feature>
<evidence type="ECO:0000256" key="1">
    <source>
        <dbReference type="ARBA" id="ARBA00004496"/>
    </source>
</evidence>
<evidence type="ECO:0000256" key="9">
    <source>
        <dbReference type="ARBA" id="ARBA00032144"/>
    </source>
</evidence>
<proteinExistence type="inferred from homology"/>
<evidence type="ECO:0000256" key="6">
    <source>
        <dbReference type="ARBA" id="ARBA00022786"/>
    </source>
</evidence>
<evidence type="ECO:0000313" key="12">
    <source>
        <dbReference type="EMBL" id="KAI9635783.1"/>
    </source>
</evidence>
<dbReference type="Pfam" id="PF03987">
    <property type="entry name" value="Autophagy_act_C"/>
    <property type="match status" value="1"/>
</dbReference>
<evidence type="ECO:0000256" key="5">
    <source>
        <dbReference type="ARBA" id="ARBA00022490"/>
    </source>
</evidence>
<keyword evidence="4" id="KW-0813">Transport</keyword>
<dbReference type="RefSeq" id="XP_052945560.1">
    <property type="nucleotide sequence ID" value="XM_053089507.1"/>
</dbReference>
<dbReference type="GO" id="GO:0061723">
    <property type="term" value="P:glycophagy"/>
    <property type="evidence" value="ECO:0007669"/>
    <property type="project" value="TreeGrafter"/>
</dbReference>
<dbReference type="GO" id="GO:0019776">
    <property type="term" value="F:Atg8-family ligase activity"/>
    <property type="evidence" value="ECO:0007669"/>
    <property type="project" value="TreeGrafter"/>
</dbReference>
<feature type="compositionally biased region" description="Acidic residues" evidence="11">
    <location>
        <begin position="174"/>
        <end position="189"/>
    </location>
</feature>
<feature type="compositionally biased region" description="Low complexity" evidence="11">
    <location>
        <begin position="305"/>
        <end position="321"/>
    </location>
</feature>
<dbReference type="GO" id="GO:0000422">
    <property type="term" value="P:autophagy of mitochondrion"/>
    <property type="evidence" value="ECO:0007669"/>
    <property type="project" value="TreeGrafter"/>
</dbReference>
<dbReference type="Proteomes" id="UP001164286">
    <property type="component" value="Unassembled WGS sequence"/>
</dbReference>
<dbReference type="GO" id="GO:0044804">
    <property type="term" value="P:nucleophagy"/>
    <property type="evidence" value="ECO:0007669"/>
    <property type="project" value="TreeGrafter"/>
</dbReference>
<evidence type="ECO:0000313" key="13">
    <source>
        <dbReference type="Proteomes" id="UP001164286"/>
    </source>
</evidence>
<dbReference type="GO" id="GO:0015031">
    <property type="term" value="P:protein transport"/>
    <property type="evidence" value="ECO:0007669"/>
    <property type="project" value="UniProtKB-KW"/>
</dbReference>
<reference evidence="12" key="1">
    <citation type="journal article" date="2022" name="G3 (Bethesda)">
        <title>High quality genome of the basidiomycete yeast Dioszegia hungarica PDD-24b-2 isolated from cloud water.</title>
        <authorList>
            <person name="Jarrige D."/>
            <person name="Haridas S."/>
            <person name="Bleykasten-Grosshans C."/>
            <person name="Joly M."/>
            <person name="Nadalig T."/>
            <person name="Sancelme M."/>
            <person name="Vuilleumier S."/>
            <person name="Grigoriev I.V."/>
            <person name="Amato P."/>
            <person name="Bringel F."/>
        </authorList>
    </citation>
    <scope>NUCLEOTIDE SEQUENCE</scope>
    <source>
        <strain evidence="12">PDD-24b-2</strain>
    </source>
</reference>
<dbReference type="PANTHER" id="PTHR12866:SF2">
    <property type="entry name" value="UBIQUITIN-LIKE-CONJUGATING ENZYME ATG3"/>
    <property type="match status" value="1"/>
</dbReference>
<feature type="region of interest" description="Disordered" evidence="11">
    <location>
        <begin position="300"/>
        <end position="354"/>
    </location>
</feature>